<name>A0A1I3FE23_9FLAO</name>
<accession>A0A1I3FE23</accession>
<dbReference type="SUPFAM" id="SSF53448">
    <property type="entry name" value="Nucleotide-diphospho-sugar transferases"/>
    <property type="match status" value="1"/>
</dbReference>
<keyword evidence="1" id="KW-1133">Transmembrane helix</keyword>
<dbReference type="PANTHER" id="PTHR22916:SF3">
    <property type="entry name" value="UDP-GLCNAC:BETAGAL BETA-1,3-N-ACETYLGLUCOSAMINYLTRANSFERASE-LIKE PROTEIN 1"/>
    <property type="match status" value="1"/>
</dbReference>
<sequence length="298" mass="35255">MKKLTVFTPTFNRAYCLHQVYESLCRQKNHGFLWLIIDDGSTDGTKNLAEKWQNENKIEIKYIYQQNGGMHSTYNTAYKNCETELIVCIDSDDYMSEDAVNKIILFWEKNGSEEYSGLVGLDADFKNRVIGKRFPENLKSSTLEDLYQKYKIPGDKKLVYRTEILKKYPKYPSFDGENFVPHGILFLQIDKDFELLLLNEILVNVEYQMDGSTLNIFKQYIRYPKGFRYSRLIEMKFSSYVKVRFKAAIHYISSSIHLGEYNFFKNNPFYILTFFAIPFGVLLNFYIKYRNKTTIRIK</sequence>
<keyword evidence="4" id="KW-1185">Reference proteome</keyword>
<dbReference type="STRING" id="1125876.SAMN05443292_1321"/>
<dbReference type="PANTHER" id="PTHR22916">
    <property type="entry name" value="GLYCOSYLTRANSFERASE"/>
    <property type="match status" value="1"/>
</dbReference>
<keyword evidence="1" id="KW-0812">Transmembrane</keyword>
<dbReference type="GO" id="GO:0016758">
    <property type="term" value="F:hexosyltransferase activity"/>
    <property type="evidence" value="ECO:0007669"/>
    <property type="project" value="UniProtKB-ARBA"/>
</dbReference>
<gene>
    <name evidence="3" type="ORF">SAMN05443292_1321</name>
</gene>
<proteinExistence type="predicted"/>
<reference evidence="3 4" key="1">
    <citation type="submission" date="2016-10" db="EMBL/GenBank/DDBJ databases">
        <authorList>
            <person name="de Groot N.N."/>
        </authorList>
    </citation>
    <scope>NUCLEOTIDE SEQUENCE [LARGE SCALE GENOMIC DNA]</scope>
    <source>
        <strain evidence="3 4">DSM 26000</strain>
    </source>
</reference>
<evidence type="ECO:0000256" key="1">
    <source>
        <dbReference type="SAM" id="Phobius"/>
    </source>
</evidence>
<protein>
    <submittedName>
        <fullName evidence="3">Glycosyltransferase involved in cell wall bisynthesis</fullName>
    </submittedName>
</protein>
<dbReference type="Proteomes" id="UP000198931">
    <property type="component" value="Unassembled WGS sequence"/>
</dbReference>
<evidence type="ECO:0000313" key="3">
    <source>
        <dbReference type="EMBL" id="SFI09483.1"/>
    </source>
</evidence>
<dbReference type="RefSeq" id="WP_090079345.1">
    <property type="nucleotide sequence ID" value="NZ_FOQT01000002.1"/>
</dbReference>
<organism evidence="3 4">
    <name type="scientific">Halpernia frigidisoli</name>
    <dbReference type="NCBI Taxonomy" id="1125876"/>
    <lineage>
        <taxon>Bacteria</taxon>
        <taxon>Pseudomonadati</taxon>
        <taxon>Bacteroidota</taxon>
        <taxon>Flavobacteriia</taxon>
        <taxon>Flavobacteriales</taxon>
        <taxon>Weeksellaceae</taxon>
        <taxon>Chryseobacterium group</taxon>
        <taxon>Halpernia</taxon>
    </lineage>
</organism>
<dbReference type="InterPro" id="IPR001173">
    <property type="entry name" value="Glyco_trans_2-like"/>
</dbReference>
<dbReference type="Pfam" id="PF00535">
    <property type="entry name" value="Glycos_transf_2"/>
    <property type="match status" value="1"/>
</dbReference>
<dbReference type="Gene3D" id="3.90.550.10">
    <property type="entry name" value="Spore Coat Polysaccharide Biosynthesis Protein SpsA, Chain A"/>
    <property type="match status" value="1"/>
</dbReference>
<keyword evidence="1" id="KW-0472">Membrane</keyword>
<dbReference type="EMBL" id="FOQT01000002">
    <property type="protein sequence ID" value="SFI09483.1"/>
    <property type="molecule type" value="Genomic_DNA"/>
</dbReference>
<dbReference type="OrthoDB" id="9810303at2"/>
<dbReference type="AlphaFoldDB" id="A0A1I3FE23"/>
<evidence type="ECO:0000313" key="4">
    <source>
        <dbReference type="Proteomes" id="UP000198931"/>
    </source>
</evidence>
<feature type="transmembrane region" description="Helical" evidence="1">
    <location>
        <begin position="269"/>
        <end position="287"/>
    </location>
</feature>
<dbReference type="CDD" id="cd00761">
    <property type="entry name" value="Glyco_tranf_GTA_type"/>
    <property type="match status" value="1"/>
</dbReference>
<feature type="domain" description="Glycosyltransferase 2-like" evidence="2">
    <location>
        <begin position="5"/>
        <end position="112"/>
    </location>
</feature>
<keyword evidence="3" id="KW-0808">Transferase</keyword>
<dbReference type="InterPro" id="IPR029044">
    <property type="entry name" value="Nucleotide-diphossugar_trans"/>
</dbReference>
<evidence type="ECO:0000259" key="2">
    <source>
        <dbReference type="Pfam" id="PF00535"/>
    </source>
</evidence>